<dbReference type="Gene3D" id="3.90.25.10">
    <property type="entry name" value="UDP-galactose 4-epimerase, domain 1"/>
    <property type="match status" value="1"/>
</dbReference>
<dbReference type="Proteomes" id="UP000077098">
    <property type="component" value="Unassembled WGS sequence"/>
</dbReference>
<dbReference type="AlphaFoldDB" id="A0A176XGT6"/>
<proteinExistence type="predicted"/>
<reference evidence="1 2" key="1">
    <citation type="submission" date="2016-05" db="EMBL/GenBank/DDBJ databases">
        <authorList>
            <person name="Lavstsen T."/>
            <person name="Jespersen J.S."/>
        </authorList>
    </citation>
    <scope>NUCLEOTIDE SEQUENCE [LARGE SCALE GENOMIC DNA]</scope>
    <source>
        <strain evidence="1 2">KCJ1736</strain>
    </source>
</reference>
<accession>A0A176XGT6</accession>
<gene>
    <name evidence="1" type="ORF">A7J57_00190</name>
</gene>
<dbReference type="Gene3D" id="3.40.50.720">
    <property type="entry name" value="NAD(P)-binding Rossmann-like Domain"/>
    <property type="match status" value="1"/>
</dbReference>
<sequence>MRHCKKVHSYATVVTDRLLCSVTIPIELFLATFDSLPVLPKGEAFESRNHGPPQLGKFVLKGVTGMGHFDSKSAIETHIQMLGSVYTIIRPRTSMELLALPSMGLDQGKYNFFMHPDQAMQFITVDDIGKIVTNVLNTPEGLAAVPLISLEMP</sequence>
<dbReference type="SUPFAM" id="SSF51735">
    <property type="entry name" value="NAD(P)-binding Rossmann-fold domains"/>
    <property type="match status" value="1"/>
</dbReference>
<comment type="caution">
    <text evidence="1">The sequence shown here is derived from an EMBL/GenBank/DDBJ whole genome shotgun (WGS) entry which is preliminary data.</text>
</comment>
<evidence type="ECO:0000313" key="1">
    <source>
        <dbReference type="EMBL" id="OAE49092.1"/>
    </source>
</evidence>
<dbReference type="InterPro" id="IPR036291">
    <property type="entry name" value="NAD(P)-bd_dom_sf"/>
</dbReference>
<organism evidence="1 2">
    <name type="scientific">Agrobacterium tumefaciens</name>
    <dbReference type="NCBI Taxonomy" id="358"/>
    <lineage>
        <taxon>Bacteria</taxon>
        <taxon>Pseudomonadati</taxon>
        <taxon>Pseudomonadota</taxon>
        <taxon>Alphaproteobacteria</taxon>
        <taxon>Hyphomicrobiales</taxon>
        <taxon>Rhizobiaceae</taxon>
        <taxon>Rhizobium/Agrobacterium group</taxon>
        <taxon>Agrobacterium</taxon>
        <taxon>Agrobacterium tumefaciens complex</taxon>
    </lineage>
</organism>
<name>A0A176XGT6_AGRTU</name>
<dbReference type="EMBL" id="LXPS01000003">
    <property type="protein sequence ID" value="OAE49092.1"/>
    <property type="molecule type" value="Genomic_DNA"/>
</dbReference>
<evidence type="ECO:0000313" key="2">
    <source>
        <dbReference type="Proteomes" id="UP000077098"/>
    </source>
</evidence>
<protein>
    <submittedName>
        <fullName evidence="1">Uncharacterized protein</fullName>
    </submittedName>
</protein>